<organism evidence="3">
    <name type="scientific">Rhodopseudomonas palustris (strain BisB18)</name>
    <dbReference type="NCBI Taxonomy" id="316056"/>
    <lineage>
        <taxon>Bacteria</taxon>
        <taxon>Pseudomonadati</taxon>
        <taxon>Pseudomonadota</taxon>
        <taxon>Alphaproteobacteria</taxon>
        <taxon>Hyphomicrobiales</taxon>
        <taxon>Nitrobacteraceae</taxon>
        <taxon>Rhodopseudomonas</taxon>
    </lineage>
</organism>
<evidence type="ECO:0000256" key="2">
    <source>
        <dbReference type="SAM" id="SignalP"/>
    </source>
</evidence>
<evidence type="ECO:0000313" key="3">
    <source>
        <dbReference type="EMBL" id="ABD88090.1"/>
    </source>
</evidence>
<proteinExistence type="predicted"/>
<evidence type="ECO:0000256" key="1">
    <source>
        <dbReference type="SAM" id="MobiDB-lite"/>
    </source>
</evidence>
<dbReference type="AlphaFoldDB" id="Q214U6"/>
<feature type="signal peptide" evidence="2">
    <location>
        <begin position="1"/>
        <end position="23"/>
    </location>
</feature>
<feature type="chain" id="PRO_5004199789" description="Lipoprotein" evidence="2">
    <location>
        <begin position="24"/>
        <end position="171"/>
    </location>
</feature>
<dbReference type="STRING" id="316056.RPC_2540"/>
<dbReference type="EMBL" id="CP000301">
    <property type="protein sequence ID" value="ABD88090.1"/>
    <property type="molecule type" value="Genomic_DNA"/>
</dbReference>
<keyword evidence="2" id="KW-0732">Signal</keyword>
<dbReference type="KEGG" id="rpc:RPC_2540"/>
<evidence type="ECO:0008006" key="4">
    <source>
        <dbReference type="Google" id="ProtNLM"/>
    </source>
</evidence>
<reference evidence="3" key="1">
    <citation type="submission" date="2006-03" db="EMBL/GenBank/DDBJ databases">
        <title>Complete sequence of Rhodopseudomonas palustris BisB18.</title>
        <authorList>
            <consortium name="US DOE Joint Genome Institute"/>
            <person name="Copeland A."/>
            <person name="Lucas S."/>
            <person name="Lapidus A."/>
            <person name="Barry K."/>
            <person name="Detter J.C."/>
            <person name="Glavina del Rio T."/>
            <person name="Hammon N."/>
            <person name="Israni S."/>
            <person name="Dalin E."/>
            <person name="Tice H."/>
            <person name="Pitluck S."/>
            <person name="Chain P."/>
            <person name="Malfatti S."/>
            <person name="Shin M."/>
            <person name="Vergez L."/>
            <person name="Schmutz J."/>
            <person name="Larimer F."/>
            <person name="Land M."/>
            <person name="Hauser L."/>
            <person name="Pelletier D.A."/>
            <person name="Kyrpides N."/>
            <person name="Anderson I."/>
            <person name="Oda Y."/>
            <person name="Harwood C.S."/>
            <person name="Richardson P."/>
        </authorList>
    </citation>
    <scope>NUCLEOTIDE SEQUENCE [LARGE SCALE GENOMIC DNA]</scope>
    <source>
        <strain evidence="3">BisB18</strain>
    </source>
</reference>
<dbReference type="RefSeq" id="WP_011472987.1">
    <property type="nucleotide sequence ID" value="NC_007925.1"/>
</dbReference>
<feature type="region of interest" description="Disordered" evidence="1">
    <location>
        <begin position="144"/>
        <end position="171"/>
    </location>
</feature>
<gene>
    <name evidence="3" type="ordered locus">RPC_2540</name>
</gene>
<name>Q214U6_RHOPB</name>
<sequence>MRISIIAAVLASLLVAGCQTAQAPTTASGKPEVTIRAAPGAIKARLLSLAMDRRFNVSKDTEYLLQVEKPTDNIAASVLLGSKYDSTPAERIVFTFAPLGENVRVVASLMYVTNPGSAFEQVTPINAGEGVDRTQATLSDIKQSLEVPAVAPPPPAKRTKPAQPKPAIPAT</sequence>
<protein>
    <recommendedName>
        <fullName evidence="4">Lipoprotein</fullName>
    </recommendedName>
</protein>
<dbReference type="HOGENOM" id="CLU_1617269_0_0_5"/>
<dbReference type="eggNOG" id="ENOG502ZPM0">
    <property type="taxonomic scope" value="Bacteria"/>
</dbReference>
<accession>Q214U6</accession>
<dbReference type="PROSITE" id="PS51257">
    <property type="entry name" value="PROKAR_LIPOPROTEIN"/>
    <property type="match status" value="1"/>
</dbReference>